<keyword evidence="11 13" id="KW-0472">Membrane</keyword>
<dbReference type="Pfam" id="PF13491">
    <property type="entry name" value="FtsK_4TM"/>
    <property type="match status" value="1"/>
</dbReference>
<evidence type="ECO:0000313" key="15">
    <source>
        <dbReference type="EMBL" id="SVB04669.1"/>
    </source>
</evidence>
<dbReference type="InterPro" id="IPR050206">
    <property type="entry name" value="FtsK/SpoIIIE/SftA"/>
</dbReference>
<feature type="transmembrane region" description="Helical" evidence="13">
    <location>
        <begin position="99"/>
        <end position="122"/>
    </location>
</feature>
<comment type="similarity">
    <text evidence="2">Belongs to the FtsK/SpoIIIE/SftA family.</text>
</comment>
<feature type="transmembrane region" description="Helical" evidence="13">
    <location>
        <begin position="14"/>
        <end position="35"/>
    </location>
</feature>
<dbReference type="InterPro" id="IPR002543">
    <property type="entry name" value="FtsK_dom"/>
</dbReference>
<dbReference type="GO" id="GO:0007059">
    <property type="term" value="P:chromosome segregation"/>
    <property type="evidence" value="ECO:0007669"/>
    <property type="project" value="UniProtKB-KW"/>
</dbReference>
<proteinExistence type="inferred from homology"/>
<accession>A0A382AT94</accession>
<dbReference type="PANTHER" id="PTHR22683:SF41">
    <property type="entry name" value="DNA TRANSLOCASE FTSK"/>
    <property type="match status" value="1"/>
</dbReference>
<dbReference type="Gene3D" id="3.40.50.300">
    <property type="entry name" value="P-loop containing nucleotide triphosphate hydrolases"/>
    <property type="match status" value="1"/>
</dbReference>
<evidence type="ECO:0000256" key="7">
    <source>
        <dbReference type="ARBA" id="ARBA00022829"/>
    </source>
</evidence>
<evidence type="ECO:0000256" key="6">
    <source>
        <dbReference type="ARBA" id="ARBA00022741"/>
    </source>
</evidence>
<evidence type="ECO:0000256" key="10">
    <source>
        <dbReference type="ARBA" id="ARBA00023125"/>
    </source>
</evidence>
<dbReference type="InterPro" id="IPR027417">
    <property type="entry name" value="P-loop_NTPase"/>
</dbReference>
<keyword evidence="10" id="KW-0238">DNA-binding</keyword>
<evidence type="ECO:0000256" key="5">
    <source>
        <dbReference type="ARBA" id="ARBA00022692"/>
    </source>
</evidence>
<dbReference type="GO" id="GO:0005524">
    <property type="term" value="F:ATP binding"/>
    <property type="evidence" value="ECO:0007669"/>
    <property type="project" value="UniProtKB-KW"/>
</dbReference>
<keyword evidence="12" id="KW-0131">Cell cycle</keyword>
<dbReference type="SUPFAM" id="SSF52540">
    <property type="entry name" value="P-loop containing nucleoside triphosphate hydrolases"/>
    <property type="match status" value="1"/>
</dbReference>
<evidence type="ECO:0000259" key="14">
    <source>
        <dbReference type="PROSITE" id="PS50901"/>
    </source>
</evidence>
<evidence type="ECO:0000256" key="3">
    <source>
        <dbReference type="ARBA" id="ARBA00022475"/>
    </source>
</evidence>
<dbReference type="Pfam" id="PF17854">
    <property type="entry name" value="FtsK_alpha"/>
    <property type="match status" value="1"/>
</dbReference>
<evidence type="ECO:0000256" key="12">
    <source>
        <dbReference type="ARBA" id="ARBA00023306"/>
    </source>
</evidence>
<feature type="transmembrane region" description="Helical" evidence="13">
    <location>
        <begin position="63"/>
        <end position="87"/>
    </location>
</feature>
<evidence type="ECO:0000256" key="8">
    <source>
        <dbReference type="ARBA" id="ARBA00022840"/>
    </source>
</evidence>
<feature type="transmembrane region" description="Helical" evidence="13">
    <location>
        <begin position="142"/>
        <end position="169"/>
    </location>
</feature>
<sequence length="513" mass="56626">VRVSQRFVRLGRELLIIALSALTIYFLICLSSYSAEDPGWSFSGSGDEIKNLGGRFGAWFADLILVALGYSAYLLPLVLGIVCWRMFRVLREAPTGYSRVVHSAGMVLALISAAGIEFLHFFQMSSTMPFKAGGVVGEWTGAWVLDSFGTVGGTVIFLVCLIAGISWALDVSWFSMMDRIGEWACRGAGWAWGRFLVWFDDMQGLRLKRKRQGAVAVIRREMSEKDPPRIEPKVSQTKEGQRIYQEKQAPIPIFVEGAVPQGSLPTLGLLDKPEAQTHGFRKETLEMMSRLVEKKLLDFNVEVRVESVQPGPVITRFEIEPAPGIKASQIVGLARDIARALSVVSVRIVENIAGKTFIGLEIPNEERETVYLLEGLASEVYESNKSPLTLVLGKDISGETVISDLCKMPHLLIAGTTGSGKSVCVNALIISIVYKSTPEDVRLIMIDPKMLELSSYDGIPHLLTPVVTDMKKAANALHWCINEMDRRFRLMAALSVRNIVGYNRKVIAAEKSG</sequence>
<name>A0A382AT94_9ZZZZ</name>
<dbReference type="InterPro" id="IPR041027">
    <property type="entry name" value="FtsK_alpha"/>
</dbReference>
<dbReference type="Pfam" id="PF01580">
    <property type="entry name" value="FtsK_SpoIIIE"/>
    <property type="match status" value="1"/>
</dbReference>
<keyword evidence="7" id="KW-0159">Chromosome partition</keyword>
<keyword evidence="5 13" id="KW-0812">Transmembrane</keyword>
<reference evidence="15" key="1">
    <citation type="submission" date="2018-05" db="EMBL/GenBank/DDBJ databases">
        <authorList>
            <person name="Lanie J.A."/>
            <person name="Ng W.-L."/>
            <person name="Kazmierczak K.M."/>
            <person name="Andrzejewski T.M."/>
            <person name="Davidsen T.M."/>
            <person name="Wayne K.J."/>
            <person name="Tettelin H."/>
            <person name="Glass J.I."/>
            <person name="Rusch D."/>
            <person name="Podicherti R."/>
            <person name="Tsui H.-C.T."/>
            <person name="Winkler M.E."/>
        </authorList>
    </citation>
    <scope>NUCLEOTIDE SEQUENCE</scope>
</reference>
<evidence type="ECO:0000256" key="9">
    <source>
        <dbReference type="ARBA" id="ARBA00022989"/>
    </source>
</evidence>
<evidence type="ECO:0000256" key="1">
    <source>
        <dbReference type="ARBA" id="ARBA00004651"/>
    </source>
</evidence>
<dbReference type="PANTHER" id="PTHR22683">
    <property type="entry name" value="SPORULATION PROTEIN RELATED"/>
    <property type="match status" value="1"/>
</dbReference>
<keyword evidence="4" id="KW-0132">Cell division</keyword>
<dbReference type="EMBL" id="UINC01026716">
    <property type="protein sequence ID" value="SVB04669.1"/>
    <property type="molecule type" value="Genomic_DNA"/>
</dbReference>
<dbReference type="GO" id="GO:0005886">
    <property type="term" value="C:plasma membrane"/>
    <property type="evidence" value="ECO:0007669"/>
    <property type="project" value="UniProtKB-SubCell"/>
</dbReference>
<dbReference type="GO" id="GO:0003677">
    <property type="term" value="F:DNA binding"/>
    <property type="evidence" value="ECO:0007669"/>
    <property type="project" value="UniProtKB-KW"/>
</dbReference>
<evidence type="ECO:0000256" key="2">
    <source>
        <dbReference type="ARBA" id="ARBA00006474"/>
    </source>
</evidence>
<evidence type="ECO:0000256" key="13">
    <source>
        <dbReference type="SAM" id="Phobius"/>
    </source>
</evidence>
<protein>
    <recommendedName>
        <fullName evidence="14">FtsK domain-containing protein</fullName>
    </recommendedName>
</protein>
<keyword evidence="9 13" id="KW-1133">Transmembrane helix</keyword>
<dbReference type="AlphaFoldDB" id="A0A382AT94"/>
<evidence type="ECO:0000256" key="11">
    <source>
        <dbReference type="ARBA" id="ARBA00023136"/>
    </source>
</evidence>
<evidence type="ECO:0000256" key="4">
    <source>
        <dbReference type="ARBA" id="ARBA00022618"/>
    </source>
</evidence>
<feature type="non-terminal residue" evidence="15">
    <location>
        <position position="513"/>
    </location>
</feature>
<feature type="domain" description="FtsK" evidence="14">
    <location>
        <begin position="398"/>
        <end position="513"/>
    </location>
</feature>
<keyword evidence="8" id="KW-0067">ATP-binding</keyword>
<dbReference type="InterPro" id="IPR025199">
    <property type="entry name" value="FtsK_4TM"/>
</dbReference>
<keyword evidence="6" id="KW-0547">Nucleotide-binding</keyword>
<comment type="subcellular location">
    <subcellularLocation>
        <location evidence="1">Cell membrane</location>
        <topology evidence="1">Multi-pass membrane protein</topology>
    </subcellularLocation>
</comment>
<keyword evidence="3" id="KW-1003">Cell membrane</keyword>
<organism evidence="15">
    <name type="scientific">marine metagenome</name>
    <dbReference type="NCBI Taxonomy" id="408172"/>
    <lineage>
        <taxon>unclassified sequences</taxon>
        <taxon>metagenomes</taxon>
        <taxon>ecological metagenomes</taxon>
    </lineage>
</organism>
<feature type="non-terminal residue" evidence="15">
    <location>
        <position position="1"/>
    </location>
</feature>
<dbReference type="Gene3D" id="3.30.980.40">
    <property type="match status" value="1"/>
</dbReference>
<gene>
    <name evidence="15" type="ORF">METZ01_LOCUS157523</name>
</gene>
<dbReference type="PROSITE" id="PS50901">
    <property type="entry name" value="FTSK"/>
    <property type="match status" value="1"/>
</dbReference>
<dbReference type="GO" id="GO:0051301">
    <property type="term" value="P:cell division"/>
    <property type="evidence" value="ECO:0007669"/>
    <property type="project" value="UniProtKB-KW"/>
</dbReference>